<dbReference type="PANTHER" id="PTHR48462:SF1">
    <property type="entry name" value="PROTEIN, PUTATIVE-RELATED"/>
    <property type="match status" value="1"/>
</dbReference>
<protein>
    <recommendedName>
        <fullName evidence="4">Reverse transcriptase domain-containing protein</fullName>
    </recommendedName>
</protein>
<feature type="region of interest" description="Disordered" evidence="1">
    <location>
        <begin position="109"/>
        <end position="185"/>
    </location>
</feature>
<evidence type="ECO:0000313" key="3">
    <source>
        <dbReference type="Proteomes" id="UP001151760"/>
    </source>
</evidence>
<dbReference type="Proteomes" id="UP001151760">
    <property type="component" value="Unassembled WGS sequence"/>
</dbReference>
<reference evidence="2" key="2">
    <citation type="submission" date="2022-01" db="EMBL/GenBank/DDBJ databases">
        <authorList>
            <person name="Yamashiro T."/>
            <person name="Shiraishi A."/>
            <person name="Satake H."/>
            <person name="Nakayama K."/>
        </authorList>
    </citation>
    <scope>NUCLEOTIDE SEQUENCE</scope>
</reference>
<accession>A0ABQ5EMZ4</accession>
<feature type="compositionally biased region" description="Low complexity" evidence="1">
    <location>
        <begin position="248"/>
        <end position="268"/>
    </location>
</feature>
<comment type="caution">
    <text evidence="2">The sequence shown here is derived from an EMBL/GenBank/DDBJ whole genome shotgun (WGS) entry which is preliminary data.</text>
</comment>
<dbReference type="EMBL" id="BQNB010016486">
    <property type="protein sequence ID" value="GJT52326.1"/>
    <property type="molecule type" value="Genomic_DNA"/>
</dbReference>
<keyword evidence="3" id="KW-1185">Reference proteome</keyword>
<dbReference type="PANTHER" id="PTHR48462">
    <property type="entry name" value="PROTEIN, PUTATIVE-RELATED"/>
    <property type="match status" value="1"/>
</dbReference>
<name>A0ABQ5EMZ4_9ASTR</name>
<feature type="compositionally biased region" description="Acidic residues" evidence="1">
    <location>
        <begin position="121"/>
        <end position="141"/>
    </location>
</feature>
<organism evidence="2 3">
    <name type="scientific">Tanacetum coccineum</name>
    <dbReference type="NCBI Taxonomy" id="301880"/>
    <lineage>
        <taxon>Eukaryota</taxon>
        <taxon>Viridiplantae</taxon>
        <taxon>Streptophyta</taxon>
        <taxon>Embryophyta</taxon>
        <taxon>Tracheophyta</taxon>
        <taxon>Spermatophyta</taxon>
        <taxon>Magnoliopsida</taxon>
        <taxon>eudicotyledons</taxon>
        <taxon>Gunneridae</taxon>
        <taxon>Pentapetalae</taxon>
        <taxon>asterids</taxon>
        <taxon>campanulids</taxon>
        <taxon>Asterales</taxon>
        <taxon>Asteraceae</taxon>
        <taxon>Asteroideae</taxon>
        <taxon>Anthemideae</taxon>
        <taxon>Anthemidinae</taxon>
        <taxon>Tanacetum</taxon>
    </lineage>
</organism>
<gene>
    <name evidence="2" type="ORF">Tco_0978483</name>
</gene>
<reference evidence="2" key="1">
    <citation type="journal article" date="2022" name="Int. J. Mol. Sci.">
        <title>Draft Genome of Tanacetum Coccineum: Genomic Comparison of Closely Related Tanacetum-Family Plants.</title>
        <authorList>
            <person name="Yamashiro T."/>
            <person name="Shiraishi A."/>
            <person name="Nakayama K."/>
            <person name="Satake H."/>
        </authorList>
    </citation>
    <scope>NUCLEOTIDE SEQUENCE</scope>
</reference>
<evidence type="ECO:0000313" key="2">
    <source>
        <dbReference type="EMBL" id="GJT52326.1"/>
    </source>
</evidence>
<feature type="region of interest" description="Disordered" evidence="1">
    <location>
        <begin position="248"/>
        <end position="274"/>
    </location>
</feature>
<evidence type="ECO:0000256" key="1">
    <source>
        <dbReference type="SAM" id="MobiDB-lite"/>
    </source>
</evidence>
<proteinExistence type="predicted"/>
<sequence>MSCSGNVNYHLYDVCNLVAVFIHLVAGHIKHEVQGYMAGFDIGYPLHFKGFYVALQFCISVSSLVRGRIRQLDHQELLESRAYGTTGMIDDPYVAGRLYRPPAILQTTYWPEGATSPDYVPDSDPEEDPEEDDDEDPEENPVDYLVDGGDDGDDEDESSDDDEDDDVDIEVDDDEEEGEHPAPADSTAVALPAADQAPSLVPTPLWSDAEVARLLAISTPPSSPLSPYVIHHCPDSFSTLPRYYPPTSSITTTTSDSLTTLPVSSPVPVLSPSPPASPIRPLGYRAVMIRLRVEAASTSHSLPLPPPIILSHTRPDAPSSRIPPLHLLSTDRREDRPEVTLPPRKRLGIALDPRYEIGESPSAAVARPVGERDVGYGITDSWDKIVEAMQGTPVVTDVAEFSQRMTEFETRVRRDTMRDRRAHAQVMSLHTTMLAQQSEIRELQSADRRRQTVITVMLAADHRRQEQLAKALKLVKRLQDSDGRVTVDSRDLLMVRHSQSYQRRLVAVPRSWLSGRGFTAGRAALKAASGKVTKHEKACIENQHVFIPFAFDTFGFLAPEAVELLSRVKRVMHSNVMTPRSTDVVFKRIGFAIQKGLAAQLVARLPSTTT</sequence>
<feature type="compositionally biased region" description="Acidic residues" evidence="1">
    <location>
        <begin position="148"/>
        <end position="178"/>
    </location>
</feature>
<evidence type="ECO:0008006" key="4">
    <source>
        <dbReference type="Google" id="ProtNLM"/>
    </source>
</evidence>